<dbReference type="Gene3D" id="1.10.10.10">
    <property type="entry name" value="Winged helix-like DNA-binding domain superfamily/Winged helix DNA-binding domain"/>
    <property type="match status" value="1"/>
</dbReference>
<reference evidence="10 11" key="1">
    <citation type="submission" date="2020-03" db="EMBL/GenBank/DDBJ databases">
        <title>Whole genome shotgun sequence of Phytohabitans houttuyneae NBRC 108639.</title>
        <authorList>
            <person name="Komaki H."/>
            <person name="Tamura T."/>
        </authorList>
    </citation>
    <scope>NUCLEOTIDE SEQUENCE [LARGE SCALE GENOMIC DNA]</scope>
    <source>
        <strain evidence="10 11">NBRC 108639</strain>
    </source>
</reference>
<dbReference type="FunFam" id="3.40.50.2300:FF:000002">
    <property type="entry name" value="DNA-binding response regulator PhoP"/>
    <property type="match status" value="1"/>
</dbReference>
<dbReference type="GO" id="GO:0000976">
    <property type="term" value="F:transcription cis-regulatory region binding"/>
    <property type="evidence" value="ECO:0007669"/>
    <property type="project" value="TreeGrafter"/>
</dbReference>
<evidence type="ECO:0000256" key="4">
    <source>
        <dbReference type="ARBA" id="ARBA00023125"/>
    </source>
</evidence>
<keyword evidence="11" id="KW-1185">Reference proteome</keyword>
<gene>
    <name evidence="10" type="ORF">Phou_097740</name>
</gene>
<keyword evidence="4 7" id="KW-0238">DNA-binding</keyword>
<evidence type="ECO:0000313" key="11">
    <source>
        <dbReference type="Proteomes" id="UP000482800"/>
    </source>
</evidence>
<reference evidence="10 11" key="2">
    <citation type="submission" date="2020-03" db="EMBL/GenBank/DDBJ databases">
        <authorList>
            <person name="Ichikawa N."/>
            <person name="Kimura A."/>
            <person name="Kitahashi Y."/>
            <person name="Uohara A."/>
        </authorList>
    </citation>
    <scope>NUCLEOTIDE SEQUENCE [LARGE SCALE GENOMIC DNA]</scope>
    <source>
        <strain evidence="10 11">NBRC 108639</strain>
    </source>
</reference>
<dbReference type="RefSeq" id="WP_173070743.1">
    <property type="nucleotide sequence ID" value="NZ_BAABGO010000009.1"/>
</dbReference>
<dbReference type="Proteomes" id="UP000482800">
    <property type="component" value="Unassembled WGS sequence"/>
</dbReference>
<keyword evidence="3" id="KW-0805">Transcription regulation</keyword>
<protein>
    <submittedName>
        <fullName evidence="10">DNA-binding response regulator</fullName>
    </submittedName>
</protein>
<evidence type="ECO:0000256" key="1">
    <source>
        <dbReference type="ARBA" id="ARBA00022553"/>
    </source>
</evidence>
<dbReference type="Pfam" id="PF00072">
    <property type="entry name" value="Response_reg"/>
    <property type="match status" value="1"/>
</dbReference>
<feature type="domain" description="OmpR/PhoB-type" evidence="9">
    <location>
        <begin position="124"/>
        <end position="218"/>
    </location>
</feature>
<dbReference type="CDD" id="cd00383">
    <property type="entry name" value="trans_reg_C"/>
    <property type="match status" value="1"/>
</dbReference>
<keyword evidence="2" id="KW-0902">Two-component regulatory system</keyword>
<evidence type="ECO:0000256" key="5">
    <source>
        <dbReference type="ARBA" id="ARBA00023163"/>
    </source>
</evidence>
<evidence type="ECO:0000259" key="8">
    <source>
        <dbReference type="PROSITE" id="PS50110"/>
    </source>
</evidence>
<evidence type="ECO:0000259" key="9">
    <source>
        <dbReference type="PROSITE" id="PS51755"/>
    </source>
</evidence>
<dbReference type="Pfam" id="PF00486">
    <property type="entry name" value="Trans_reg_C"/>
    <property type="match status" value="1"/>
</dbReference>
<evidence type="ECO:0000256" key="2">
    <source>
        <dbReference type="ARBA" id="ARBA00023012"/>
    </source>
</evidence>
<keyword evidence="5" id="KW-0804">Transcription</keyword>
<keyword evidence="1 6" id="KW-0597">Phosphoprotein</keyword>
<dbReference type="PANTHER" id="PTHR48111">
    <property type="entry name" value="REGULATOR OF RPOS"/>
    <property type="match status" value="1"/>
</dbReference>
<proteinExistence type="predicted"/>
<dbReference type="GO" id="GO:0032993">
    <property type="term" value="C:protein-DNA complex"/>
    <property type="evidence" value="ECO:0007669"/>
    <property type="project" value="TreeGrafter"/>
</dbReference>
<evidence type="ECO:0000313" key="10">
    <source>
        <dbReference type="EMBL" id="GFJ85594.1"/>
    </source>
</evidence>
<dbReference type="InterPro" id="IPR001867">
    <property type="entry name" value="OmpR/PhoB-type_DNA-bd"/>
</dbReference>
<dbReference type="GO" id="GO:0006355">
    <property type="term" value="P:regulation of DNA-templated transcription"/>
    <property type="evidence" value="ECO:0007669"/>
    <property type="project" value="InterPro"/>
</dbReference>
<comment type="caution">
    <text evidence="10">The sequence shown here is derived from an EMBL/GenBank/DDBJ whole genome shotgun (WGS) entry which is preliminary data.</text>
</comment>
<name>A0A6V8KP20_9ACTN</name>
<feature type="modified residue" description="4-aspartylphosphate" evidence="6">
    <location>
        <position position="51"/>
    </location>
</feature>
<dbReference type="SUPFAM" id="SSF52172">
    <property type="entry name" value="CheY-like"/>
    <property type="match status" value="1"/>
</dbReference>
<dbReference type="GO" id="GO:0005829">
    <property type="term" value="C:cytosol"/>
    <property type="evidence" value="ECO:0007669"/>
    <property type="project" value="TreeGrafter"/>
</dbReference>
<evidence type="ECO:0000256" key="7">
    <source>
        <dbReference type="PROSITE-ProRule" id="PRU01091"/>
    </source>
</evidence>
<dbReference type="PROSITE" id="PS50110">
    <property type="entry name" value="RESPONSE_REGULATORY"/>
    <property type="match status" value="1"/>
</dbReference>
<dbReference type="PANTHER" id="PTHR48111:SF1">
    <property type="entry name" value="TWO-COMPONENT RESPONSE REGULATOR ORR33"/>
    <property type="match status" value="1"/>
</dbReference>
<dbReference type="Gene3D" id="3.40.50.2300">
    <property type="match status" value="1"/>
</dbReference>
<accession>A0A6V8KP20</accession>
<evidence type="ECO:0000256" key="6">
    <source>
        <dbReference type="PROSITE-ProRule" id="PRU00169"/>
    </source>
</evidence>
<dbReference type="InterPro" id="IPR011006">
    <property type="entry name" value="CheY-like_superfamily"/>
</dbReference>
<dbReference type="SMART" id="SM00448">
    <property type="entry name" value="REC"/>
    <property type="match status" value="1"/>
</dbReference>
<dbReference type="SMART" id="SM00862">
    <property type="entry name" value="Trans_reg_C"/>
    <property type="match status" value="1"/>
</dbReference>
<dbReference type="EMBL" id="BLPF01000004">
    <property type="protein sequence ID" value="GFJ85594.1"/>
    <property type="molecule type" value="Genomic_DNA"/>
</dbReference>
<dbReference type="GO" id="GO:0000156">
    <property type="term" value="F:phosphorelay response regulator activity"/>
    <property type="evidence" value="ECO:0007669"/>
    <property type="project" value="TreeGrafter"/>
</dbReference>
<evidence type="ECO:0000256" key="3">
    <source>
        <dbReference type="ARBA" id="ARBA00023015"/>
    </source>
</evidence>
<organism evidence="10 11">
    <name type="scientific">Phytohabitans houttuyneae</name>
    <dbReference type="NCBI Taxonomy" id="1076126"/>
    <lineage>
        <taxon>Bacteria</taxon>
        <taxon>Bacillati</taxon>
        <taxon>Actinomycetota</taxon>
        <taxon>Actinomycetes</taxon>
        <taxon>Micromonosporales</taxon>
        <taxon>Micromonosporaceae</taxon>
    </lineage>
</organism>
<dbReference type="AlphaFoldDB" id="A0A6V8KP20"/>
<dbReference type="InterPro" id="IPR001789">
    <property type="entry name" value="Sig_transdc_resp-reg_receiver"/>
</dbReference>
<dbReference type="InterPro" id="IPR036388">
    <property type="entry name" value="WH-like_DNA-bd_sf"/>
</dbReference>
<feature type="domain" description="Response regulatory" evidence="8">
    <location>
        <begin position="2"/>
        <end position="116"/>
    </location>
</feature>
<dbReference type="InterPro" id="IPR039420">
    <property type="entry name" value="WalR-like"/>
</dbReference>
<feature type="DNA-binding region" description="OmpR/PhoB-type" evidence="7">
    <location>
        <begin position="124"/>
        <end position="218"/>
    </location>
</feature>
<dbReference type="FunFam" id="1.10.10.10:FF:000005">
    <property type="entry name" value="Two-component system response regulator"/>
    <property type="match status" value="1"/>
</dbReference>
<sequence>MRLLLVEDDAALANVLRRGLAAEGHAVDAVGTGVDALWAAREEPYDLLVLDLMIPAPDGVTVIRTLRGEERWAPILVLTARDAVADRVAALDAGADDYLVKPVALAELRARVRALTRRAPARRPAVLTAGGIALDPARRTVTRDGAAVALSAKEFALLHELMRHPGEVLSRTHLIDHVWDSAYEGGSNVVDVYVRYLREKLGRDRIETVRGAGYRLVHPSGSKR</sequence>
<dbReference type="PROSITE" id="PS51755">
    <property type="entry name" value="OMPR_PHOB"/>
    <property type="match status" value="1"/>
</dbReference>